<dbReference type="PROSITE" id="PS00041">
    <property type="entry name" value="HTH_ARAC_FAMILY_1"/>
    <property type="match status" value="1"/>
</dbReference>
<dbReference type="PANTHER" id="PTHR47894">
    <property type="entry name" value="HTH-TYPE TRANSCRIPTIONAL REGULATOR GADX"/>
    <property type="match status" value="1"/>
</dbReference>
<dbReference type="PANTHER" id="PTHR47894:SF1">
    <property type="entry name" value="HTH-TYPE TRANSCRIPTIONAL REGULATOR VQSM"/>
    <property type="match status" value="1"/>
</dbReference>
<dbReference type="SUPFAM" id="SSF46689">
    <property type="entry name" value="Homeodomain-like"/>
    <property type="match status" value="1"/>
</dbReference>
<dbReference type="Pfam" id="PF12625">
    <property type="entry name" value="Arabinose_bd"/>
    <property type="match status" value="1"/>
</dbReference>
<gene>
    <name evidence="5" type="ORF">GP2143_09255</name>
</gene>
<dbReference type="InterPro" id="IPR018060">
    <property type="entry name" value="HTH_AraC"/>
</dbReference>
<dbReference type="GO" id="GO:0000976">
    <property type="term" value="F:transcription cis-regulatory region binding"/>
    <property type="evidence" value="ECO:0007669"/>
    <property type="project" value="TreeGrafter"/>
</dbReference>
<evidence type="ECO:0000259" key="4">
    <source>
        <dbReference type="PROSITE" id="PS01124"/>
    </source>
</evidence>
<evidence type="ECO:0000313" key="5">
    <source>
        <dbReference type="EMBL" id="EAW30381.1"/>
    </source>
</evidence>
<comment type="caution">
    <text evidence="5">The sequence shown here is derived from an EMBL/GenBank/DDBJ whole genome shotgun (WGS) entry which is preliminary data.</text>
</comment>
<dbReference type="STRING" id="247633.GP2143_09255"/>
<feature type="domain" description="HTH araC/xylS-type" evidence="4">
    <location>
        <begin position="222"/>
        <end position="319"/>
    </location>
</feature>
<evidence type="ECO:0000256" key="3">
    <source>
        <dbReference type="ARBA" id="ARBA00023163"/>
    </source>
</evidence>
<keyword evidence="6" id="KW-1185">Reference proteome</keyword>
<dbReference type="Proteomes" id="UP000004931">
    <property type="component" value="Unassembled WGS sequence"/>
</dbReference>
<keyword evidence="3" id="KW-0804">Transcription</keyword>
<dbReference type="EMBL" id="AAVT01000008">
    <property type="protein sequence ID" value="EAW30381.1"/>
    <property type="molecule type" value="Genomic_DNA"/>
</dbReference>
<dbReference type="GO" id="GO:0005829">
    <property type="term" value="C:cytosol"/>
    <property type="evidence" value="ECO:0007669"/>
    <property type="project" value="TreeGrafter"/>
</dbReference>
<dbReference type="InterPro" id="IPR032687">
    <property type="entry name" value="AraC-type_N"/>
</dbReference>
<dbReference type="PROSITE" id="PS01124">
    <property type="entry name" value="HTH_ARAC_FAMILY_2"/>
    <property type="match status" value="1"/>
</dbReference>
<reference evidence="5 6" key="1">
    <citation type="journal article" date="2010" name="J. Bacteriol.">
        <title>Genome sequence of the oligotrophic marine Gammaproteobacterium HTCC2143, isolated from the Oregon Coast.</title>
        <authorList>
            <person name="Oh H.M."/>
            <person name="Kang I."/>
            <person name="Ferriera S."/>
            <person name="Giovannoni S.J."/>
            <person name="Cho J.C."/>
        </authorList>
    </citation>
    <scope>NUCLEOTIDE SEQUENCE [LARGE SCALE GENOMIC DNA]</scope>
    <source>
        <strain evidence="5 6">HTCC2143</strain>
    </source>
</reference>
<proteinExistence type="predicted"/>
<dbReference type="GO" id="GO:0003700">
    <property type="term" value="F:DNA-binding transcription factor activity"/>
    <property type="evidence" value="ECO:0007669"/>
    <property type="project" value="InterPro"/>
</dbReference>
<protein>
    <submittedName>
        <fullName evidence="5">Probable transcriptional regulator</fullName>
    </submittedName>
</protein>
<organism evidence="5 6">
    <name type="scientific">marine gamma proteobacterium HTCC2143</name>
    <dbReference type="NCBI Taxonomy" id="247633"/>
    <lineage>
        <taxon>Bacteria</taxon>
        <taxon>Pseudomonadati</taxon>
        <taxon>Pseudomonadota</taxon>
        <taxon>Gammaproteobacteria</taxon>
        <taxon>Cellvibrionales</taxon>
        <taxon>Spongiibacteraceae</taxon>
        <taxon>BD1-7 clade</taxon>
    </lineage>
</organism>
<dbReference type="AlphaFoldDB" id="A0YFG7"/>
<dbReference type="SMART" id="SM00342">
    <property type="entry name" value="HTH_ARAC"/>
    <property type="match status" value="1"/>
</dbReference>
<sequence>MAASCGVNTTPLLKQAGISPQQLSDINARIPGDAMEGLLELLIDASKDPCFGLHSAEFVEPASYGVLGYITMNCATLREVLAKIPIYEPIVGDMGISTAEFDRDHVTQHWHCQFTRPLSRRHEIENVLACWQRYAQNFLHFPELVDAVYLEHSAPDDVALLEEYRAVFGVIPQFDHPFSGLRIPKHLLDKPIPQADNQLLQTLLDHATKTLTSIHHNQPLFAQVKNLLRLSLKDHAPSSTLIAKHLNISSRTLQRKLNDEGYQYKGLLNEVRLELALHYLQSTQLSLDNIAYELGYTETRSFHRGFKQWTGRTAGSFRN</sequence>
<dbReference type="InterPro" id="IPR018062">
    <property type="entry name" value="HTH_AraC-typ_CS"/>
</dbReference>
<evidence type="ECO:0000313" key="6">
    <source>
        <dbReference type="Proteomes" id="UP000004931"/>
    </source>
</evidence>
<name>A0YFG7_9GAMM</name>
<dbReference type="OrthoDB" id="6194859at2"/>
<dbReference type="eggNOG" id="COG2207">
    <property type="taxonomic scope" value="Bacteria"/>
</dbReference>
<accession>A0YFG7</accession>
<dbReference type="InterPro" id="IPR009057">
    <property type="entry name" value="Homeodomain-like_sf"/>
</dbReference>
<dbReference type="Gene3D" id="1.10.10.60">
    <property type="entry name" value="Homeodomain-like"/>
    <property type="match status" value="1"/>
</dbReference>
<evidence type="ECO:0000256" key="1">
    <source>
        <dbReference type="ARBA" id="ARBA00023015"/>
    </source>
</evidence>
<evidence type="ECO:0000256" key="2">
    <source>
        <dbReference type="ARBA" id="ARBA00023125"/>
    </source>
</evidence>
<keyword evidence="2" id="KW-0238">DNA-binding</keyword>
<keyword evidence="1" id="KW-0805">Transcription regulation</keyword>
<dbReference type="Pfam" id="PF12833">
    <property type="entry name" value="HTH_18"/>
    <property type="match status" value="1"/>
</dbReference>